<sequence>MNNLNDRALVIMAIQQCCDIIFSSSSDDSEDDSNELYEYVVQNLETKTAIPRLQNYVETIVPQFNDGQLKSHFRMLPTTFEYVLTLIAPKLKRMKPGYKSISPNKQFLIAIWKMATPDSYRYLPNLTFLVRLMGHILTFLHHMTIKKLMLIEKAPFNSITSMLMF</sequence>
<organism evidence="1 2">
    <name type="scientific">Macrosiphum euphorbiae</name>
    <name type="common">potato aphid</name>
    <dbReference type="NCBI Taxonomy" id="13131"/>
    <lineage>
        <taxon>Eukaryota</taxon>
        <taxon>Metazoa</taxon>
        <taxon>Ecdysozoa</taxon>
        <taxon>Arthropoda</taxon>
        <taxon>Hexapoda</taxon>
        <taxon>Insecta</taxon>
        <taxon>Pterygota</taxon>
        <taxon>Neoptera</taxon>
        <taxon>Paraneoptera</taxon>
        <taxon>Hemiptera</taxon>
        <taxon>Sternorrhyncha</taxon>
        <taxon>Aphidomorpha</taxon>
        <taxon>Aphidoidea</taxon>
        <taxon>Aphididae</taxon>
        <taxon>Macrosiphini</taxon>
        <taxon>Macrosiphum</taxon>
    </lineage>
</organism>
<protein>
    <submittedName>
        <fullName evidence="1">Uncharacterized protein</fullName>
    </submittedName>
</protein>
<keyword evidence="2" id="KW-1185">Reference proteome</keyword>
<evidence type="ECO:0000313" key="1">
    <source>
        <dbReference type="EMBL" id="CAI6374943.1"/>
    </source>
</evidence>
<gene>
    <name evidence="1" type="ORF">MEUPH1_LOCUS28511</name>
</gene>
<evidence type="ECO:0000313" key="2">
    <source>
        <dbReference type="Proteomes" id="UP001160148"/>
    </source>
</evidence>
<dbReference type="EMBL" id="CARXXK010001250">
    <property type="protein sequence ID" value="CAI6374943.1"/>
    <property type="molecule type" value="Genomic_DNA"/>
</dbReference>
<comment type="caution">
    <text evidence="1">The sequence shown here is derived from an EMBL/GenBank/DDBJ whole genome shotgun (WGS) entry which is preliminary data.</text>
</comment>
<dbReference type="AlphaFoldDB" id="A0AAV0Y4Q5"/>
<dbReference type="Proteomes" id="UP001160148">
    <property type="component" value="Unassembled WGS sequence"/>
</dbReference>
<name>A0AAV0Y4Q5_9HEMI</name>
<proteinExistence type="predicted"/>
<reference evidence="1 2" key="1">
    <citation type="submission" date="2023-01" db="EMBL/GenBank/DDBJ databases">
        <authorList>
            <person name="Whitehead M."/>
        </authorList>
    </citation>
    <scope>NUCLEOTIDE SEQUENCE [LARGE SCALE GENOMIC DNA]</scope>
</reference>
<accession>A0AAV0Y4Q5</accession>